<organism evidence="1 2">
    <name type="scientific">Streptococcus saliviloxodontae</name>
    <dbReference type="NCBI Taxonomy" id="1349416"/>
    <lineage>
        <taxon>Bacteria</taxon>
        <taxon>Bacillati</taxon>
        <taxon>Bacillota</taxon>
        <taxon>Bacilli</taxon>
        <taxon>Lactobacillales</taxon>
        <taxon>Streptococcaceae</taxon>
        <taxon>Streptococcus</taxon>
    </lineage>
</organism>
<dbReference type="PANTHER" id="PTHR33221:SF15">
    <property type="entry name" value="HTH-TYPE TRANSCRIPTIONAL REGULATOR YWGB-RELATED"/>
    <property type="match status" value="1"/>
</dbReference>
<proteinExistence type="predicted"/>
<evidence type="ECO:0000313" key="2">
    <source>
        <dbReference type="Proteomes" id="UP000809081"/>
    </source>
</evidence>
<reference evidence="1 2" key="1">
    <citation type="submission" date="2021-01" db="EMBL/GenBank/DDBJ databases">
        <title>Genomic Encyclopedia of Type Strains, Phase IV (KMG-IV): sequencing the most valuable type-strain genomes for metagenomic binning, comparative biology and taxonomic classification.</title>
        <authorList>
            <person name="Goeker M."/>
        </authorList>
    </citation>
    <scope>NUCLEOTIDE SEQUENCE [LARGE SCALE GENOMIC DNA]</scope>
    <source>
        <strain evidence="1 2">DSM 27513</strain>
    </source>
</reference>
<accession>A0ABS2PNW3</accession>
<dbReference type="EMBL" id="JAFBEI010000031">
    <property type="protein sequence ID" value="MBM7636670.1"/>
    <property type="molecule type" value="Genomic_DNA"/>
</dbReference>
<sequence length="143" mass="15858">MDTKFSVALHLLVFVAESDKVASSENLAKSVGTNASHIRKITRLLKQAGILNSQQGKSGFVLTKDKRDISLAAIYQAVYPDKALLHIHEDPNPDCPIGKQIGQVLRPTFATIEDQLMRELEEESLADIIDKLYQSTNTNTDHN</sequence>
<comment type="caution">
    <text evidence="1">The sequence shown here is derived from an EMBL/GenBank/DDBJ whole genome shotgun (WGS) entry which is preliminary data.</text>
</comment>
<dbReference type="PANTHER" id="PTHR33221">
    <property type="entry name" value="WINGED HELIX-TURN-HELIX TRANSCRIPTIONAL REGULATOR, RRF2 FAMILY"/>
    <property type="match status" value="1"/>
</dbReference>
<dbReference type="Proteomes" id="UP000809081">
    <property type="component" value="Unassembled WGS sequence"/>
</dbReference>
<dbReference type="InterPro" id="IPR036390">
    <property type="entry name" value="WH_DNA-bd_sf"/>
</dbReference>
<dbReference type="InterPro" id="IPR000944">
    <property type="entry name" value="Tscrpt_reg_Rrf2"/>
</dbReference>
<gene>
    <name evidence="1" type="ORF">JOC31_001494</name>
</gene>
<name>A0ABS2PNW3_9STRE</name>
<evidence type="ECO:0000313" key="1">
    <source>
        <dbReference type="EMBL" id="MBM7636670.1"/>
    </source>
</evidence>
<dbReference type="RefSeq" id="WP_205017539.1">
    <property type="nucleotide sequence ID" value="NZ_JAFBEI010000031.1"/>
</dbReference>
<dbReference type="SUPFAM" id="SSF46785">
    <property type="entry name" value="Winged helix' DNA-binding domain"/>
    <property type="match status" value="1"/>
</dbReference>
<dbReference type="Gene3D" id="1.10.10.10">
    <property type="entry name" value="Winged helix-like DNA-binding domain superfamily/Winged helix DNA-binding domain"/>
    <property type="match status" value="1"/>
</dbReference>
<dbReference type="InterPro" id="IPR036388">
    <property type="entry name" value="WH-like_DNA-bd_sf"/>
</dbReference>
<dbReference type="Pfam" id="PF02082">
    <property type="entry name" value="Rrf2"/>
    <property type="match status" value="1"/>
</dbReference>
<dbReference type="PROSITE" id="PS51197">
    <property type="entry name" value="HTH_RRF2_2"/>
    <property type="match status" value="1"/>
</dbReference>
<keyword evidence="2" id="KW-1185">Reference proteome</keyword>
<protein>
    <submittedName>
        <fullName evidence="1">Rrf2 family protein</fullName>
    </submittedName>
</protein>